<dbReference type="Pfam" id="PF14529">
    <property type="entry name" value="Exo_endo_phos_2"/>
    <property type="match status" value="1"/>
</dbReference>
<feature type="region of interest" description="Disordered" evidence="1">
    <location>
        <begin position="63"/>
        <end position="131"/>
    </location>
</feature>
<accession>A0A6L2JNX1</accession>
<dbReference type="SUPFAM" id="SSF56219">
    <property type="entry name" value="DNase I-like"/>
    <property type="match status" value="1"/>
</dbReference>
<dbReference type="EMBL" id="BKCJ010001075">
    <property type="protein sequence ID" value="GEU38633.1"/>
    <property type="molecule type" value="Genomic_DNA"/>
</dbReference>
<dbReference type="Gene3D" id="3.60.10.10">
    <property type="entry name" value="Endonuclease/exonuclease/phosphatase"/>
    <property type="match status" value="1"/>
</dbReference>
<keyword evidence="3" id="KW-0548">Nucleotidyltransferase</keyword>
<dbReference type="GO" id="GO:0003964">
    <property type="term" value="F:RNA-directed DNA polymerase activity"/>
    <property type="evidence" value="ECO:0007669"/>
    <property type="project" value="UniProtKB-KW"/>
</dbReference>
<gene>
    <name evidence="3" type="ORF">Tci_010611</name>
</gene>
<feature type="compositionally biased region" description="Basic and acidic residues" evidence="1">
    <location>
        <begin position="107"/>
        <end position="128"/>
    </location>
</feature>
<proteinExistence type="predicted"/>
<dbReference type="InterPro" id="IPR005135">
    <property type="entry name" value="Endo/exonuclease/phosphatase"/>
</dbReference>
<dbReference type="AlphaFoldDB" id="A0A6L2JNX1"/>
<keyword evidence="3" id="KW-0695">RNA-directed DNA polymerase</keyword>
<keyword evidence="3" id="KW-0808">Transferase</keyword>
<comment type="caution">
    <text evidence="3">The sequence shown here is derived from an EMBL/GenBank/DDBJ whole genome shotgun (WGS) entry which is preliminary data.</text>
</comment>
<evidence type="ECO:0000313" key="3">
    <source>
        <dbReference type="EMBL" id="GEU38633.1"/>
    </source>
</evidence>
<protein>
    <submittedName>
        <fullName evidence="3">RNA-directed DNA polymerase, eukaryota</fullName>
    </submittedName>
</protein>
<dbReference type="PANTHER" id="PTHR33710:SF64">
    <property type="entry name" value="ENDONUCLEASE_EXONUCLEASE_PHOSPHATASE DOMAIN-CONTAINING PROTEIN"/>
    <property type="match status" value="1"/>
</dbReference>
<feature type="domain" description="Endonuclease/exonuclease/phosphatase" evidence="2">
    <location>
        <begin position="267"/>
        <end position="373"/>
    </location>
</feature>
<dbReference type="InterPro" id="IPR036691">
    <property type="entry name" value="Endo/exonu/phosph_ase_sf"/>
</dbReference>
<dbReference type="PANTHER" id="PTHR33710">
    <property type="entry name" value="BNAC02G09200D PROTEIN"/>
    <property type="match status" value="1"/>
</dbReference>
<evidence type="ECO:0000259" key="2">
    <source>
        <dbReference type="Pfam" id="PF14529"/>
    </source>
</evidence>
<name>A0A6L2JNX1_TANCI</name>
<sequence length="387" mass="43423">MDCAKWGELLDVDDQEEMCFHSKRLCLYMKSGMNIFENFKVIFRSKVFWIRFKEVPGWVPNFLDDSDDEDQSDDGFKDGNPKVQDVGSCGDDSDVAEVPKTLFEESTGQKEKQSEDPFDNHGGIHSDQEINNCNDESDVEEVPETCFNVPEGQKGNPSEDPFRIYPLLNKDKNIREHKIIEEASSLKHPPGFTPVGNLNEGHLDGGCAKKVNEEVAGDDNSFVHTVGGKENSGSVNKMSDSIGSCRLKKPGMPRMGGSILSFTEEVVKDYLTRVSDQWDGEIVMVGDFNEVRYKSERFGSNFKAHDADIFNSFIHNAGLNEVHLGGSAFTWCHKSATKMSKLDRFLVSENLLHSCSNINAISLDRYISDHPPILLREAIFDYGPIPF</sequence>
<reference evidence="3" key="1">
    <citation type="journal article" date="2019" name="Sci. Rep.">
        <title>Draft genome of Tanacetum cinerariifolium, the natural source of mosquito coil.</title>
        <authorList>
            <person name="Yamashiro T."/>
            <person name="Shiraishi A."/>
            <person name="Satake H."/>
            <person name="Nakayama K."/>
        </authorList>
    </citation>
    <scope>NUCLEOTIDE SEQUENCE</scope>
</reference>
<organism evidence="3">
    <name type="scientific">Tanacetum cinerariifolium</name>
    <name type="common">Dalmatian daisy</name>
    <name type="synonym">Chrysanthemum cinerariifolium</name>
    <dbReference type="NCBI Taxonomy" id="118510"/>
    <lineage>
        <taxon>Eukaryota</taxon>
        <taxon>Viridiplantae</taxon>
        <taxon>Streptophyta</taxon>
        <taxon>Embryophyta</taxon>
        <taxon>Tracheophyta</taxon>
        <taxon>Spermatophyta</taxon>
        <taxon>Magnoliopsida</taxon>
        <taxon>eudicotyledons</taxon>
        <taxon>Gunneridae</taxon>
        <taxon>Pentapetalae</taxon>
        <taxon>asterids</taxon>
        <taxon>campanulids</taxon>
        <taxon>Asterales</taxon>
        <taxon>Asteraceae</taxon>
        <taxon>Asteroideae</taxon>
        <taxon>Anthemideae</taxon>
        <taxon>Anthemidinae</taxon>
        <taxon>Tanacetum</taxon>
    </lineage>
</organism>
<evidence type="ECO:0000256" key="1">
    <source>
        <dbReference type="SAM" id="MobiDB-lite"/>
    </source>
</evidence>
<feature type="compositionally biased region" description="Acidic residues" evidence="1">
    <location>
        <begin position="64"/>
        <end position="73"/>
    </location>
</feature>